<sequence>MKHLPSAVAILQHELAQAERKAVSRGAVAVQSGRYPLSPDQIAASHYSQRLAYDDTLRNDPRWPSLSLDHRHVADLRAAIAGTMDDQRLAALLAIRPNGSGNSTIIRQSRAAMNGAPSPAQSRSVN</sequence>
<evidence type="ECO:0000313" key="2">
    <source>
        <dbReference type="Proteomes" id="UP001320702"/>
    </source>
</evidence>
<accession>A0ABT2KBR4</accession>
<reference evidence="1 2" key="1">
    <citation type="submission" date="2022-04" db="EMBL/GenBank/DDBJ databases">
        <title>Paracoccus sp. YLB-12 draft genome sequence.</title>
        <authorList>
            <person name="Yu L."/>
        </authorList>
    </citation>
    <scope>NUCLEOTIDE SEQUENCE [LARGE SCALE GENOMIC DNA]</scope>
    <source>
        <strain evidence="1 2">YLB-12</strain>
    </source>
</reference>
<dbReference type="RefSeq" id="WP_260277176.1">
    <property type="nucleotide sequence ID" value="NZ_JANAVZ010000005.1"/>
</dbReference>
<protein>
    <submittedName>
        <fullName evidence="1">Uncharacterized protein</fullName>
    </submittedName>
</protein>
<proteinExistence type="predicted"/>
<dbReference type="Proteomes" id="UP001320702">
    <property type="component" value="Unassembled WGS sequence"/>
</dbReference>
<organism evidence="1 2">
    <name type="scientific">Paracoccus maritimus</name>
    <dbReference type="NCBI Taxonomy" id="2933292"/>
    <lineage>
        <taxon>Bacteria</taxon>
        <taxon>Pseudomonadati</taxon>
        <taxon>Pseudomonadota</taxon>
        <taxon>Alphaproteobacteria</taxon>
        <taxon>Rhodobacterales</taxon>
        <taxon>Paracoccaceae</taxon>
        <taxon>Paracoccus</taxon>
    </lineage>
</organism>
<name>A0ABT2KBR4_9RHOB</name>
<evidence type="ECO:0000313" key="1">
    <source>
        <dbReference type="EMBL" id="MCT4333290.1"/>
    </source>
</evidence>
<gene>
    <name evidence="1" type="ORF">MU516_10485</name>
</gene>
<comment type="caution">
    <text evidence="1">The sequence shown here is derived from an EMBL/GenBank/DDBJ whole genome shotgun (WGS) entry which is preliminary data.</text>
</comment>
<keyword evidence="2" id="KW-1185">Reference proteome</keyword>
<dbReference type="EMBL" id="JANAVZ010000005">
    <property type="protein sequence ID" value="MCT4333290.1"/>
    <property type="molecule type" value="Genomic_DNA"/>
</dbReference>